<evidence type="ECO:0000259" key="18">
    <source>
        <dbReference type="SMART" id="SM00918"/>
    </source>
</evidence>
<evidence type="ECO:0000256" key="14">
    <source>
        <dbReference type="ARBA" id="ARBA00023303"/>
    </source>
</evidence>
<feature type="domain" description="Ionotropic glutamate receptor L-glutamate and glycine-binding" evidence="18">
    <location>
        <begin position="424"/>
        <end position="489"/>
    </location>
</feature>
<keyword evidence="6 16" id="KW-1133">Transmembrane helix</keyword>
<keyword evidence="11" id="KW-0325">Glycoprotein</keyword>
<dbReference type="Gene3D" id="3.40.190.10">
    <property type="entry name" value="Periplasmic binding protein-like II"/>
    <property type="match status" value="1"/>
</dbReference>
<dbReference type="Pfam" id="PF00060">
    <property type="entry name" value="Lig_chan"/>
    <property type="match status" value="1"/>
</dbReference>
<proteinExistence type="inferred from homology"/>
<accession>A0ABM1MV57</accession>
<sequence length="884" mass="100746">MRSEIVLVFFIHVCHTSIQKLKIGGVFDESDEHEELAFSYAVNMVNSLHPNANIKLVEKSRRVKLENTLEVSKAVCDLLDDGVVAIFGPSSQSSSPYVQSICDTKEIPHIETHWNTNQQRSLVNFYPNPYMLGVAFLELVRKWDWKMFTILYDDEISLMKVDRLLMADNEGYKIRVRQLEVDVSSRYRNVLNTIKRSGEKYFILVCSIEVLEEVLLQAQQVGIITDEYNYIITNPDMHTIDLGPYQYGGCNITGVRLMNPEHRNMIELAEKLQRMKMKMGLNLTYFDHFAAWKLTTKTALLVDAVSLFFETIRDFKLTKPFDVRNLGCDSTNNWEHGYSITNLLKTKSLDGLTGIVKFDYQGVRTEFNLEIIELAVGGLIKIGTWNVSHSVTIERFYSPIEIVQVDEGSLTNKSFVVITALTPPYGLLKETTTQLSGNDRFEGFGIDLIHELSLMLGFNYTFVIQEDGANGNFDRRTKQWNGMIREIIDGRADLAITDLTITSERENAVDFTMPFMNLGISILYRKPEPVAPSLFTFASPFSLQVWMLLGVAYFFVSISLFIIGRLCPSEWTNPYPCVEEPEFLINQFSLRNSLWFTIGSLMQQGTEIAPIGISTRMVAGIWWFFTLIMVSSYTANLAAFLTVETLVTSFKNIEELAEQTEIKYGAKKDGATSNFFRDSDIESYKVIGRYMYKHPTDMTADNDEGVRRVETENYAFLMESTTIEYIVERHCTLAQVGGLLDDKGYGIAMRKDSKYRNILSAAVLKLQETGKLTSLKIKWWKEKRGGGNCASRTAGGAATPLGLKNVEGVFFILTLGTILGFLGTFLELALHILRKTYKDTKRFKRDYMEELKFVFQFKKRMKPVMQIDSKNSNSSKHSSKKQSI</sequence>
<dbReference type="PRINTS" id="PR00177">
    <property type="entry name" value="NMDARECEPTOR"/>
</dbReference>
<gene>
    <name evidence="20" type="primary">LOC108564060</name>
</gene>
<feature type="transmembrane region" description="Helical" evidence="16">
    <location>
        <begin position="809"/>
        <end position="833"/>
    </location>
</feature>
<evidence type="ECO:0000313" key="20">
    <source>
        <dbReference type="RefSeq" id="XP_017778457.1"/>
    </source>
</evidence>
<dbReference type="Pfam" id="PF10613">
    <property type="entry name" value="Lig_chan-Glu_bd"/>
    <property type="match status" value="1"/>
</dbReference>
<dbReference type="InterPro" id="IPR001828">
    <property type="entry name" value="ANF_lig-bd_rcpt"/>
</dbReference>
<feature type="domain" description="Ionotropic glutamate receptor C-terminal" evidence="17">
    <location>
        <begin position="414"/>
        <end position="782"/>
    </location>
</feature>
<feature type="transmembrane region" description="Helical" evidence="16">
    <location>
        <begin position="543"/>
        <end position="563"/>
    </location>
</feature>
<dbReference type="InterPro" id="IPR019594">
    <property type="entry name" value="Glu/Gly-bd"/>
</dbReference>
<name>A0ABM1MV57_NICVS</name>
<feature type="transmembrane region" description="Helical" evidence="16">
    <location>
        <begin position="621"/>
        <end position="641"/>
    </location>
</feature>
<evidence type="ECO:0000256" key="1">
    <source>
        <dbReference type="ARBA" id="ARBA00004651"/>
    </source>
</evidence>
<evidence type="ECO:0000256" key="2">
    <source>
        <dbReference type="ARBA" id="ARBA00008685"/>
    </source>
</evidence>
<evidence type="ECO:0000259" key="17">
    <source>
        <dbReference type="SMART" id="SM00079"/>
    </source>
</evidence>
<evidence type="ECO:0000256" key="13">
    <source>
        <dbReference type="ARBA" id="ARBA00023286"/>
    </source>
</evidence>
<evidence type="ECO:0000256" key="15">
    <source>
        <dbReference type="ARBA" id="ARBA00034100"/>
    </source>
</evidence>
<evidence type="ECO:0000256" key="3">
    <source>
        <dbReference type="ARBA" id="ARBA00022448"/>
    </source>
</evidence>
<evidence type="ECO:0000256" key="7">
    <source>
        <dbReference type="ARBA" id="ARBA00023018"/>
    </source>
</evidence>
<evidence type="ECO:0000313" key="19">
    <source>
        <dbReference type="Proteomes" id="UP000695000"/>
    </source>
</evidence>
<dbReference type="SUPFAM" id="SSF53850">
    <property type="entry name" value="Periplasmic binding protein-like II"/>
    <property type="match status" value="1"/>
</dbReference>
<organism evidence="19 20">
    <name type="scientific">Nicrophorus vespilloides</name>
    <name type="common">Boreal carrion beetle</name>
    <dbReference type="NCBI Taxonomy" id="110193"/>
    <lineage>
        <taxon>Eukaryota</taxon>
        <taxon>Metazoa</taxon>
        <taxon>Ecdysozoa</taxon>
        <taxon>Arthropoda</taxon>
        <taxon>Hexapoda</taxon>
        <taxon>Insecta</taxon>
        <taxon>Pterygota</taxon>
        <taxon>Neoptera</taxon>
        <taxon>Endopterygota</taxon>
        <taxon>Coleoptera</taxon>
        <taxon>Polyphaga</taxon>
        <taxon>Staphyliniformia</taxon>
        <taxon>Silphidae</taxon>
        <taxon>Nicrophorinae</taxon>
        <taxon>Nicrophorus</taxon>
    </lineage>
</organism>
<comment type="subcellular location">
    <subcellularLocation>
        <location evidence="1">Cell membrane</location>
        <topology evidence="1">Multi-pass membrane protein</topology>
    </subcellularLocation>
    <subcellularLocation>
        <location evidence="15">Postsynaptic cell membrane</location>
    </subcellularLocation>
</comment>
<keyword evidence="10" id="KW-0675">Receptor</keyword>
<evidence type="ECO:0000256" key="9">
    <source>
        <dbReference type="ARBA" id="ARBA00023136"/>
    </source>
</evidence>
<keyword evidence="13" id="KW-1071">Ligand-gated ion channel</keyword>
<evidence type="ECO:0000256" key="8">
    <source>
        <dbReference type="ARBA" id="ARBA00023065"/>
    </source>
</evidence>
<dbReference type="Gene3D" id="1.10.287.70">
    <property type="match status" value="1"/>
</dbReference>
<dbReference type="Pfam" id="PF01094">
    <property type="entry name" value="ANF_receptor"/>
    <property type="match status" value="1"/>
</dbReference>
<keyword evidence="14" id="KW-0407">Ion channel</keyword>
<evidence type="ECO:0000256" key="6">
    <source>
        <dbReference type="ARBA" id="ARBA00022989"/>
    </source>
</evidence>
<evidence type="ECO:0000256" key="10">
    <source>
        <dbReference type="ARBA" id="ARBA00023170"/>
    </source>
</evidence>
<reference evidence="20" key="1">
    <citation type="submission" date="2025-08" db="UniProtKB">
        <authorList>
            <consortium name="RefSeq"/>
        </authorList>
    </citation>
    <scope>IDENTIFICATION</scope>
    <source>
        <tissue evidence="20">Whole Larva</tissue>
    </source>
</reference>
<keyword evidence="3" id="KW-0813">Transport</keyword>
<dbReference type="Proteomes" id="UP000695000">
    <property type="component" value="Unplaced"/>
</dbReference>
<keyword evidence="12" id="KW-0628">Postsynaptic cell membrane</keyword>
<dbReference type="InterPro" id="IPR001320">
    <property type="entry name" value="Iontro_rcpt_C"/>
</dbReference>
<comment type="similarity">
    <text evidence="2">Belongs to the glutamate-gated ion channel (TC 1.A.10.1) family.</text>
</comment>
<dbReference type="PANTHER" id="PTHR18966">
    <property type="entry name" value="IONOTROPIC GLUTAMATE RECEPTOR"/>
    <property type="match status" value="1"/>
</dbReference>
<keyword evidence="7" id="KW-0770">Synapse</keyword>
<keyword evidence="4" id="KW-1003">Cell membrane</keyword>
<dbReference type="InterPro" id="IPR001508">
    <property type="entry name" value="Iono_Glu_rcpt_met"/>
</dbReference>
<keyword evidence="5 16" id="KW-0812">Transmembrane</keyword>
<dbReference type="InterPro" id="IPR015683">
    <property type="entry name" value="Ionotropic_Glu_rcpt"/>
</dbReference>
<dbReference type="Gene3D" id="3.40.50.2300">
    <property type="match status" value="2"/>
</dbReference>
<dbReference type="GeneID" id="108564060"/>
<keyword evidence="8" id="KW-0406">Ion transport</keyword>
<evidence type="ECO:0000256" key="4">
    <source>
        <dbReference type="ARBA" id="ARBA00022475"/>
    </source>
</evidence>
<evidence type="ECO:0000256" key="11">
    <source>
        <dbReference type="ARBA" id="ARBA00023180"/>
    </source>
</evidence>
<keyword evidence="19" id="KW-1185">Reference proteome</keyword>
<evidence type="ECO:0000256" key="12">
    <source>
        <dbReference type="ARBA" id="ARBA00023257"/>
    </source>
</evidence>
<protein>
    <submittedName>
        <fullName evidence="20">Glutamate receptor ionotropic, kainate 2-like isoform X1</fullName>
    </submittedName>
</protein>
<dbReference type="SUPFAM" id="SSF53822">
    <property type="entry name" value="Periplasmic binding protein-like I"/>
    <property type="match status" value="1"/>
</dbReference>
<evidence type="ECO:0000256" key="16">
    <source>
        <dbReference type="SAM" id="Phobius"/>
    </source>
</evidence>
<dbReference type="RefSeq" id="XP_017778457.1">
    <property type="nucleotide sequence ID" value="XM_017922968.1"/>
</dbReference>
<dbReference type="SMART" id="SM00918">
    <property type="entry name" value="Lig_chan-Glu_bd"/>
    <property type="match status" value="1"/>
</dbReference>
<evidence type="ECO:0000256" key="5">
    <source>
        <dbReference type="ARBA" id="ARBA00022692"/>
    </source>
</evidence>
<dbReference type="InterPro" id="IPR028082">
    <property type="entry name" value="Peripla_BP_I"/>
</dbReference>
<keyword evidence="9 16" id="KW-0472">Membrane</keyword>
<dbReference type="CDD" id="cd06382">
    <property type="entry name" value="PBP1_iGluR_Kainate"/>
    <property type="match status" value="1"/>
</dbReference>
<dbReference type="SMART" id="SM00079">
    <property type="entry name" value="PBPe"/>
    <property type="match status" value="1"/>
</dbReference>